<feature type="compositionally biased region" description="Acidic residues" evidence="2">
    <location>
        <begin position="429"/>
        <end position="439"/>
    </location>
</feature>
<reference evidence="4" key="2">
    <citation type="submission" date="2020-06" db="EMBL/GenBank/DDBJ databases">
        <title>Helianthus annuus Genome sequencing and assembly Release 2.</title>
        <authorList>
            <person name="Gouzy J."/>
            <person name="Langlade N."/>
            <person name="Munos S."/>
        </authorList>
    </citation>
    <scope>NUCLEOTIDE SEQUENCE</scope>
    <source>
        <tissue evidence="4">Leaves</tissue>
    </source>
</reference>
<keyword evidence="5" id="KW-1185">Reference proteome</keyword>
<feature type="compositionally biased region" description="Acidic residues" evidence="2">
    <location>
        <begin position="1048"/>
        <end position="1074"/>
    </location>
</feature>
<evidence type="ECO:0000256" key="2">
    <source>
        <dbReference type="SAM" id="MobiDB-lite"/>
    </source>
</evidence>
<feature type="region of interest" description="Disordered" evidence="2">
    <location>
        <begin position="340"/>
        <end position="370"/>
    </location>
</feature>
<feature type="coiled-coil region" evidence="1">
    <location>
        <begin position="752"/>
        <end position="905"/>
    </location>
</feature>
<feature type="domain" description="Transposase (putative) gypsy type" evidence="3">
    <location>
        <begin position="62"/>
        <end position="126"/>
    </location>
</feature>
<evidence type="ECO:0000256" key="1">
    <source>
        <dbReference type="SAM" id="Coils"/>
    </source>
</evidence>
<feature type="compositionally biased region" description="Basic and acidic residues" evidence="2">
    <location>
        <begin position="523"/>
        <end position="596"/>
    </location>
</feature>
<gene>
    <name evidence="4" type="ORF">HanXRQr2_Chr16g0733871</name>
</gene>
<dbReference type="InterPro" id="IPR007321">
    <property type="entry name" value="Transposase_28"/>
</dbReference>
<comment type="caution">
    <text evidence="4">The sequence shown here is derived from an EMBL/GenBank/DDBJ whole genome shotgun (WGS) entry which is preliminary data.</text>
</comment>
<feature type="region of interest" description="Disordered" evidence="2">
    <location>
        <begin position="507"/>
        <end position="641"/>
    </location>
</feature>
<protein>
    <recommendedName>
        <fullName evidence="3">Transposase (putative) gypsy type domain-containing protein</fullName>
    </recommendedName>
</protein>
<feature type="region of interest" description="Disordered" evidence="2">
    <location>
        <begin position="1043"/>
        <end position="1075"/>
    </location>
</feature>
<reference evidence="4" key="1">
    <citation type="journal article" date="2017" name="Nature">
        <title>The sunflower genome provides insights into oil metabolism, flowering and Asterid evolution.</title>
        <authorList>
            <person name="Badouin H."/>
            <person name="Gouzy J."/>
            <person name="Grassa C.J."/>
            <person name="Murat F."/>
            <person name="Staton S.E."/>
            <person name="Cottret L."/>
            <person name="Lelandais-Briere C."/>
            <person name="Owens G.L."/>
            <person name="Carrere S."/>
            <person name="Mayjonade B."/>
            <person name="Legrand L."/>
            <person name="Gill N."/>
            <person name="Kane N.C."/>
            <person name="Bowers J.E."/>
            <person name="Hubner S."/>
            <person name="Bellec A."/>
            <person name="Berard A."/>
            <person name="Berges H."/>
            <person name="Blanchet N."/>
            <person name="Boniface M.C."/>
            <person name="Brunel D."/>
            <person name="Catrice O."/>
            <person name="Chaidir N."/>
            <person name="Claudel C."/>
            <person name="Donnadieu C."/>
            <person name="Faraut T."/>
            <person name="Fievet G."/>
            <person name="Helmstetter N."/>
            <person name="King M."/>
            <person name="Knapp S.J."/>
            <person name="Lai Z."/>
            <person name="Le Paslier M.C."/>
            <person name="Lippi Y."/>
            <person name="Lorenzon L."/>
            <person name="Mandel J.R."/>
            <person name="Marage G."/>
            <person name="Marchand G."/>
            <person name="Marquand E."/>
            <person name="Bret-Mestries E."/>
            <person name="Morien E."/>
            <person name="Nambeesan S."/>
            <person name="Nguyen T."/>
            <person name="Pegot-Espagnet P."/>
            <person name="Pouilly N."/>
            <person name="Raftis F."/>
            <person name="Sallet E."/>
            <person name="Schiex T."/>
            <person name="Thomas J."/>
            <person name="Vandecasteele C."/>
            <person name="Vares D."/>
            <person name="Vear F."/>
            <person name="Vautrin S."/>
            <person name="Crespi M."/>
            <person name="Mangin B."/>
            <person name="Burke J.M."/>
            <person name="Salse J."/>
            <person name="Munos S."/>
            <person name="Vincourt P."/>
            <person name="Rieseberg L.H."/>
            <person name="Langlade N.B."/>
        </authorList>
    </citation>
    <scope>NUCLEOTIDE SEQUENCE</scope>
    <source>
        <tissue evidence="4">Leaves</tissue>
    </source>
</reference>
<feature type="compositionally biased region" description="Low complexity" evidence="2">
    <location>
        <begin position="619"/>
        <end position="632"/>
    </location>
</feature>
<dbReference type="Proteomes" id="UP000215914">
    <property type="component" value="Unassembled WGS sequence"/>
</dbReference>
<organism evidence="4 5">
    <name type="scientific">Helianthus annuus</name>
    <name type="common">Common sunflower</name>
    <dbReference type="NCBI Taxonomy" id="4232"/>
    <lineage>
        <taxon>Eukaryota</taxon>
        <taxon>Viridiplantae</taxon>
        <taxon>Streptophyta</taxon>
        <taxon>Embryophyta</taxon>
        <taxon>Tracheophyta</taxon>
        <taxon>Spermatophyta</taxon>
        <taxon>Magnoliopsida</taxon>
        <taxon>eudicotyledons</taxon>
        <taxon>Gunneridae</taxon>
        <taxon>Pentapetalae</taxon>
        <taxon>asterids</taxon>
        <taxon>campanulids</taxon>
        <taxon>Asterales</taxon>
        <taxon>Asteraceae</taxon>
        <taxon>Asteroideae</taxon>
        <taxon>Heliantheae alliance</taxon>
        <taxon>Heliantheae</taxon>
        <taxon>Helianthus</taxon>
    </lineage>
</organism>
<keyword evidence="1" id="KW-0175">Coiled coil</keyword>
<dbReference type="PANTHER" id="PTHR31099">
    <property type="entry name" value="OS06G0165300 PROTEIN"/>
    <property type="match status" value="1"/>
</dbReference>
<dbReference type="AlphaFoldDB" id="A0A9K3DPG4"/>
<evidence type="ECO:0000259" key="3">
    <source>
        <dbReference type="Pfam" id="PF04195"/>
    </source>
</evidence>
<sequence>MSEEHQEVAVTEEGPVPVLKWDLGLFEQIVRSFQFPPEWDARYPAQGQTAADAPPGYITLYEDFFLQGNFRLPATNFMGNILHHYNFHISQMSPPGMVRVRHFEFLCHSHGIEPSVDKFRAFYQLQRTMGFFSFASRGAAKKILLNPPKSFHDWKPKFFFIREEVLPVAMPFRDWTEAIPKEDLPIPKTTRWYQQLTPTPNRVFGENVLVAAKMSDQWSPSSREVPVLKIGDQEAQLYQAAFSTFGGSMGVRPLRDDEESWYDQIKGNFMFPAADAFASPPTATEGAQYPKPRPLRSVTLAGKETLYLSSEESVGSSSGELSSWSKIFAGVLRDLGIDPEEKKKKPVKKKKKVEPEVTSKGTGPSRATAAAVKGTLRLRQRDLDDYVIISDSFEGLSRVAKGKTGAGGSKSSGSAGSHNPEAGATPSFPEDDEAEEEDAGAQLIGRKRGRSEATTGVASAPTSVVIPVVGKTSKLRSLYKFSPEIKKKTPEKGVTFSEAAAKRPKITVKSTDTAAQDAAKATEAQRKVEEGRKREEEKKRVAEEEKKKEEEERKKKEEERKRKAEEERLKKAEQERLAEAAKKKTLEKELEAKKAMDQPLKSQGPEVTNPTHSAPVITSKGAGRHASSSASSGGAGGFNPNVVGAKDTVGDIYYKTYNKEERGDAPHQAPWSLKQKDTFHEFAPCREWFLNSFTPAEVNRKRAKPHEMLYRTFILGEANARAANHQIVREWRTMVRERADWEAYRERSLKRIAEFEKSKAALGEERAKFEADKRAEAWGREGLQKKLHNVEEQLAKEKAEFKRICAQDNERAYAARQKIVDLEAKVADLTSKVEEAQGEKAAKQQVEVELSEVKVQLSNKDRDLHAKDVEIAELKRRLNEQIDRCESLEIDLEAERVKAATAEEARAVSTAALNVAQTNYSEAQGIVDTLVSEAEWMRTRGVVLVANSILNAGELDRAVAGLTDAARAVGHRGGYLECASHVEQILGQEFDVSHCSVTDRADAALAQAENSYDNLSLPIMDLVVESLKKDDWCQRLKAVLDPPVTVELSDEEPAGDDGGDGDDDGNDDDGDDDGMMTAMMMVTVMLNRVGC</sequence>
<feature type="region of interest" description="Disordered" evidence="2">
    <location>
        <begin position="399"/>
        <end position="460"/>
    </location>
</feature>
<evidence type="ECO:0000313" key="4">
    <source>
        <dbReference type="EMBL" id="KAF5758825.1"/>
    </source>
</evidence>
<dbReference type="EMBL" id="MNCJ02000331">
    <property type="protein sequence ID" value="KAF5758825.1"/>
    <property type="molecule type" value="Genomic_DNA"/>
</dbReference>
<proteinExistence type="predicted"/>
<evidence type="ECO:0000313" key="5">
    <source>
        <dbReference type="Proteomes" id="UP000215914"/>
    </source>
</evidence>
<feature type="compositionally biased region" description="Low complexity" evidence="2">
    <location>
        <begin position="511"/>
        <end position="522"/>
    </location>
</feature>
<dbReference type="Gramene" id="mRNA:HanXRQr2_Chr16g0733871">
    <property type="protein sequence ID" value="mRNA:HanXRQr2_Chr16g0733871"/>
    <property type="gene ID" value="HanXRQr2_Chr16g0733871"/>
</dbReference>
<dbReference type="PANTHER" id="PTHR31099:SF49">
    <property type="entry name" value="MYOSIN HEAVY CHAIN-LIKE PROTEIN"/>
    <property type="match status" value="1"/>
</dbReference>
<name>A0A9K3DPG4_HELAN</name>
<accession>A0A9K3DPG4</accession>
<dbReference type="Pfam" id="PF04195">
    <property type="entry name" value="Transposase_28"/>
    <property type="match status" value="1"/>
</dbReference>